<keyword evidence="1" id="KW-0732">Signal</keyword>
<dbReference type="EMBL" id="JAMZMK010009090">
    <property type="protein sequence ID" value="KAI7737202.1"/>
    <property type="molecule type" value="Genomic_DNA"/>
</dbReference>
<comment type="caution">
    <text evidence="3">The sequence shown here is derived from an EMBL/GenBank/DDBJ whole genome shotgun (WGS) entry which is preliminary data.</text>
</comment>
<dbReference type="AlphaFoldDB" id="A0AAD5GCH0"/>
<dbReference type="PANTHER" id="PTHR33021:SF9">
    <property type="entry name" value="PUTATIVE, EXPRESSED-RELATED"/>
    <property type="match status" value="1"/>
</dbReference>
<proteinExistence type="predicted"/>
<dbReference type="Pfam" id="PF02298">
    <property type="entry name" value="Cu_bind_like"/>
    <property type="match status" value="1"/>
</dbReference>
<dbReference type="GO" id="GO:0009055">
    <property type="term" value="F:electron transfer activity"/>
    <property type="evidence" value="ECO:0007669"/>
    <property type="project" value="InterPro"/>
</dbReference>
<dbReference type="Proteomes" id="UP001206925">
    <property type="component" value="Unassembled WGS sequence"/>
</dbReference>
<name>A0AAD5GCH0_AMBAR</name>
<dbReference type="InterPro" id="IPR003245">
    <property type="entry name" value="Phytocyanin_dom"/>
</dbReference>
<accession>A0AAD5GCH0</accession>
<dbReference type="SUPFAM" id="SSF49503">
    <property type="entry name" value="Cupredoxins"/>
    <property type="match status" value="1"/>
</dbReference>
<dbReference type="InterPro" id="IPR008972">
    <property type="entry name" value="Cupredoxin"/>
</dbReference>
<dbReference type="GO" id="GO:0005886">
    <property type="term" value="C:plasma membrane"/>
    <property type="evidence" value="ECO:0007669"/>
    <property type="project" value="TreeGrafter"/>
</dbReference>
<evidence type="ECO:0000256" key="1">
    <source>
        <dbReference type="SAM" id="SignalP"/>
    </source>
</evidence>
<feature type="chain" id="PRO_5042186791" description="Phytocyanin domain-containing protein" evidence="1">
    <location>
        <begin position="22"/>
        <end position="127"/>
    </location>
</feature>
<evidence type="ECO:0000259" key="2">
    <source>
        <dbReference type="PROSITE" id="PS51485"/>
    </source>
</evidence>
<reference evidence="3" key="1">
    <citation type="submission" date="2022-06" db="EMBL/GenBank/DDBJ databases">
        <title>Uncovering the hologenomic basis of an extraordinary plant invasion.</title>
        <authorList>
            <person name="Bieker V.C."/>
            <person name="Martin M.D."/>
            <person name="Gilbert T."/>
            <person name="Hodgins K."/>
            <person name="Battlay P."/>
            <person name="Petersen B."/>
            <person name="Wilson J."/>
        </authorList>
    </citation>
    <scope>NUCLEOTIDE SEQUENCE</scope>
    <source>
        <strain evidence="3">AA19_3_7</strain>
        <tissue evidence="3">Leaf</tissue>
    </source>
</reference>
<dbReference type="PROSITE" id="PS51485">
    <property type="entry name" value="PHYTOCYANIN"/>
    <property type="match status" value="1"/>
</dbReference>
<protein>
    <recommendedName>
        <fullName evidence="2">Phytocyanin domain-containing protein</fullName>
    </recommendedName>
</protein>
<evidence type="ECO:0000313" key="4">
    <source>
        <dbReference type="Proteomes" id="UP001206925"/>
    </source>
</evidence>
<dbReference type="InterPro" id="IPR039391">
    <property type="entry name" value="Phytocyanin-like"/>
</dbReference>
<dbReference type="PANTHER" id="PTHR33021">
    <property type="entry name" value="BLUE COPPER PROTEIN"/>
    <property type="match status" value="1"/>
</dbReference>
<keyword evidence="4" id="KW-1185">Reference proteome</keyword>
<feature type="signal peptide" evidence="1">
    <location>
        <begin position="1"/>
        <end position="21"/>
    </location>
</feature>
<evidence type="ECO:0000313" key="3">
    <source>
        <dbReference type="EMBL" id="KAI7737202.1"/>
    </source>
</evidence>
<feature type="domain" description="Phytocyanin" evidence="2">
    <location>
        <begin position="27"/>
        <end position="127"/>
    </location>
</feature>
<sequence length="127" mass="13632">MGKGKGGAVMAIVVICQLAAALQCAADAHVVGDSAGWNMNISGWGKNVRFLAGDTILFRYPKGKHNVVVLDMMACGRCYTNHGDKVYTSGDDIFTLKLGPTCFICSFPGHCPNMSLQIFATKQTQKE</sequence>
<organism evidence="3 4">
    <name type="scientific">Ambrosia artemisiifolia</name>
    <name type="common">Common ragweed</name>
    <dbReference type="NCBI Taxonomy" id="4212"/>
    <lineage>
        <taxon>Eukaryota</taxon>
        <taxon>Viridiplantae</taxon>
        <taxon>Streptophyta</taxon>
        <taxon>Embryophyta</taxon>
        <taxon>Tracheophyta</taxon>
        <taxon>Spermatophyta</taxon>
        <taxon>Magnoliopsida</taxon>
        <taxon>eudicotyledons</taxon>
        <taxon>Gunneridae</taxon>
        <taxon>Pentapetalae</taxon>
        <taxon>asterids</taxon>
        <taxon>campanulids</taxon>
        <taxon>Asterales</taxon>
        <taxon>Asteraceae</taxon>
        <taxon>Asteroideae</taxon>
        <taxon>Heliantheae alliance</taxon>
        <taxon>Heliantheae</taxon>
        <taxon>Ambrosia</taxon>
    </lineage>
</organism>
<gene>
    <name evidence="3" type="ORF">M8C21_012302</name>
</gene>
<dbReference type="Gene3D" id="2.60.40.420">
    <property type="entry name" value="Cupredoxins - blue copper proteins"/>
    <property type="match status" value="1"/>
</dbReference>